<evidence type="ECO:0000256" key="7">
    <source>
        <dbReference type="ARBA" id="ARBA00058243"/>
    </source>
</evidence>
<dbReference type="EMBL" id="SPHZ02000001">
    <property type="protein sequence ID" value="KAF0932033.1"/>
    <property type="molecule type" value="Genomic_DNA"/>
</dbReference>
<dbReference type="GO" id="GO:0050660">
    <property type="term" value="F:flavin adenine dinucleotide binding"/>
    <property type="evidence" value="ECO:0007669"/>
    <property type="project" value="InterPro"/>
</dbReference>
<keyword evidence="5" id="KW-0521">NADP</keyword>
<keyword evidence="3 8" id="KW-0285">Flavoprotein</keyword>
<dbReference type="EC" id="1.-.-.-" evidence="8"/>
<dbReference type="Gene3D" id="3.50.50.60">
    <property type="entry name" value="FAD/NAD(P)-binding domain"/>
    <property type="match status" value="3"/>
</dbReference>
<dbReference type="Proteomes" id="UP000479710">
    <property type="component" value="Unassembled WGS sequence"/>
</dbReference>
<evidence type="ECO:0000256" key="1">
    <source>
        <dbReference type="ARBA" id="ARBA00001974"/>
    </source>
</evidence>
<dbReference type="AlphaFoldDB" id="A0A6G1F595"/>
<evidence type="ECO:0000256" key="2">
    <source>
        <dbReference type="ARBA" id="ARBA00009183"/>
    </source>
</evidence>
<dbReference type="FunFam" id="3.50.50.60:FF:000147">
    <property type="entry name" value="Flavin-containing monooxygenase"/>
    <property type="match status" value="1"/>
</dbReference>
<dbReference type="OrthoDB" id="66881at2759"/>
<dbReference type="PRINTS" id="PR00370">
    <property type="entry name" value="FMOXYGENASE"/>
</dbReference>
<evidence type="ECO:0000313" key="10">
    <source>
        <dbReference type="Proteomes" id="UP000479710"/>
    </source>
</evidence>
<dbReference type="GO" id="GO:0050661">
    <property type="term" value="F:NADP binding"/>
    <property type="evidence" value="ECO:0007669"/>
    <property type="project" value="InterPro"/>
</dbReference>
<comment type="caution">
    <text evidence="9">The sequence shown here is derived from an EMBL/GenBank/DDBJ whole genome shotgun (WGS) entry which is preliminary data.</text>
</comment>
<keyword evidence="10" id="KW-1185">Reference proteome</keyword>
<protein>
    <recommendedName>
        <fullName evidence="8">Flavin-containing monooxygenase</fullName>
        <ecNumber evidence="8">1.-.-.-</ecNumber>
    </recommendedName>
</protein>
<comment type="function">
    <text evidence="7">Catalyzes the conversion of methylthioalkyl glucosinolates of any chain length into methylsulfinylalkyl glucosinolates.</text>
</comment>
<keyword evidence="8" id="KW-0503">Monooxygenase</keyword>
<reference evidence="9 10" key="1">
    <citation type="submission" date="2019-11" db="EMBL/GenBank/DDBJ databases">
        <title>Whole genome sequence of Oryza granulata.</title>
        <authorList>
            <person name="Li W."/>
        </authorList>
    </citation>
    <scope>NUCLEOTIDE SEQUENCE [LARGE SCALE GENOMIC DNA]</scope>
    <source>
        <strain evidence="10">cv. Menghai</strain>
        <tissue evidence="9">Leaf</tissue>
    </source>
</reference>
<dbReference type="InterPro" id="IPR050346">
    <property type="entry name" value="FMO-like"/>
</dbReference>
<name>A0A6G1F595_9ORYZ</name>
<dbReference type="Pfam" id="PF13450">
    <property type="entry name" value="NAD_binding_8"/>
    <property type="match status" value="1"/>
</dbReference>
<keyword evidence="4 8" id="KW-0274">FAD</keyword>
<comment type="cofactor">
    <cofactor evidence="1 8">
        <name>FAD</name>
        <dbReference type="ChEBI" id="CHEBI:57692"/>
    </cofactor>
</comment>
<proteinExistence type="inferred from homology"/>
<evidence type="ECO:0000256" key="6">
    <source>
        <dbReference type="ARBA" id="ARBA00023002"/>
    </source>
</evidence>
<dbReference type="Pfam" id="PF00743">
    <property type="entry name" value="FMO-like"/>
    <property type="match status" value="2"/>
</dbReference>
<evidence type="ECO:0000256" key="3">
    <source>
        <dbReference type="ARBA" id="ARBA00022630"/>
    </source>
</evidence>
<dbReference type="InterPro" id="IPR000960">
    <property type="entry name" value="Flavin_mOase"/>
</dbReference>
<comment type="similarity">
    <text evidence="2 8">Belongs to the FMO family.</text>
</comment>
<organism evidence="9 10">
    <name type="scientific">Oryza meyeriana var. granulata</name>
    <dbReference type="NCBI Taxonomy" id="110450"/>
    <lineage>
        <taxon>Eukaryota</taxon>
        <taxon>Viridiplantae</taxon>
        <taxon>Streptophyta</taxon>
        <taxon>Embryophyta</taxon>
        <taxon>Tracheophyta</taxon>
        <taxon>Spermatophyta</taxon>
        <taxon>Magnoliopsida</taxon>
        <taxon>Liliopsida</taxon>
        <taxon>Poales</taxon>
        <taxon>Poaceae</taxon>
        <taxon>BOP clade</taxon>
        <taxon>Oryzoideae</taxon>
        <taxon>Oryzeae</taxon>
        <taxon>Oryzinae</taxon>
        <taxon>Oryza</taxon>
        <taxon>Oryza meyeriana</taxon>
    </lineage>
</organism>
<dbReference type="PANTHER" id="PTHR23023">
    <property type="entry name" value="DIMETHYLANILINE MONOOXYGENASE"/>
    <property type="match status" value="1"/>
</dbReference>
<dbReference type="InterPro" id="IPR036188">
    <property type="entry name" value="FAD/NAD-bd_sf"/>
</dbReference>
<dbReference type="SUPFAM" id="SSF51905">
    <property type="entry name" value="FAD/NAD(P)-binding domain"/>
    <property type="match status" value="2"/>
</dbReference>
<evidence type="ECO:0000256" key="5">
    <source>
        <dbReference type="ARBA" id="ARBA00022857"/>
    </source>
</evidence>
<evidence type="ECO:0000256" key="8">
    <source>
        <dbReference type="RuleBase" id="RU361177"/>
    </source>
</evidence>
<evidence type="ECO:0000256" key="4">
    <source>
        <dbReference type="ARBA" id="ARBA00022827"/>
    </source>
</evidence>
<sequence>MASDSSTKKVKVCVVGAGVAGLAAARELRREGHDVAVLEQAGGVGGQWLYEEDTAIDGTDPLGVAGVHSSVYASLRLITPRETMGFSDFPFRPTGDGDARRFPCHAEFLRSRRGEVETEEVFDAVVVAVGNYSQPRLPSIDGMDTWRRRQLHSHSYRVPDSFDGEGVVVVGCNVSGKDIALELCRIAMEVHISARSTEEAMATPAMSKMLARHGNLHLRPLIARLCEDGTAVFADGSRVVADAVVYCTGYNYSYPFLGTGGKVTVDDNRVGPLYEHVFPPELAPSLSFLGIPAMVVVPRFYEAKARWVAQVLSGRRELSPAGEMLRAAEEYVRGREAAGVEKRRTHDVFDLGEEFCECSCGFPRLEEWTKELIWSSINAMLDDVEAFRDDFHGTELVADGLRRHGWIQLAPAPQPPHLEDIDVDDDNEEGLQPVQTNQTVASPLGLINSA</sequence>
<evidence type="ECO:0000313" key="9">
    <source>
        <dbReference type="EMBL" id="KAF0932033.1"/>
    </source>
</evidence>
<accession>A0A6G1F595</accession>
<gene>
    <name evidence="9" type="ORF">E2562_007839</name>
</gene>
<dbReference type="InterPro" id="IPR020946">
    <property type="entry name" value="Flavin_mOase-like"/>
</dbReference>
<keyword evidence="6 8" id="KW-0560">Oxidoreductase</keyword>
<dbReference type="GO" id="GO:0004499">
    <property type="term" value="F:N,N-dimethylaniline monooxygenase activity"/>
    <property type="evidence" value="ECO:0007669"/>
    <property type="project" value="InterPro"/>
</dbReference>